<feature type="transmembrane region" description="Helical" evidence="1">
    <location>
        <begin position="12"/>
        <end position="33"/>
    </location>
</feature>
<evidence type="ECO:0000313" key="4">
    <source>
        <dbReference type="Proteomes" id="UP000028501"/>
    </source>
</evidence>
<dbReference type="HOGENOM" id="CLU_547036_0_0_2"/>
<keyword evidence="1" id="KW-1133">Transmembrane helix</keyword>
<keyword evidence="1" id="KW-0812">Transmembrane</keyword>
<dbReference type="AlphaFoldDB" id="A0A075WHM0"/>
<dbReference type="GeneID" id="24793744"/>
<evidence type="ECO:0000259" key="2">
    <source>
        <dbReference type="Pfam" id="PF09843"/>
    </source>
</evidence>
<dbReference type="Pfam" id="PF09843">
    <property type="entry name" value="DUF2070"/>
    <property type="match status" value="1"/>
</dbReference>
<feature type="transmembrane region" description="Helical" evidence="1">
    <location>
        <begin position="119"/>
        <end position="142"/>
    </location>
</feature>
<proteinExistence type="predicted"/>
<dbReference type="KEGG" id="afg:AFULGI_00001960"/>
<gene>
    <name evidence="3" type="ORF">AFULGI_00001960</name>
</gene>
<keyword evidence="1" id="KW-0472">Membrane</keyword>
<feature type="transmembrane region" description="Helical" evidence="1">
    <location>
        <begin position="68"/>
        <end position="99"/>
    </location>
</feature>
<feature type="transmembrane region" description="Helical" evidence="1">
    <location>
        <begin position="39"/>
        <end position="56"/>
    </location>
</feature>
<dbReference type="EMBL" id="CP006577">
    <property type="protein sequence ID" value="AIG97028.1"/>
    <property type="molecule type" value="Genomic_DNA"/>
</dbReference>
<name>A0A075WHM0_ARCFL</name>
<protein>
    <submittedName>
        <fullName evidence="3">Putative membrane protein</fullName>
    </submittedName>
</protein>
<feature type="transmembrane region" description="Helical" evidence="1">
    <location>
        <begin position="476"/>
        <end position="497"/>
    </location>
</feature>
<evidence type="ECO:0000256" key="1">
    <source>
        <dbReference type="SAM" id="Phobius"/>
    </source>
</evidence>
<evidence type="ECO:0000313" key="3">
    <source>
        <dbReference type="EMBL" id="AIG97028.1"/>
    </source>
</evidence>
<sequence>MRSVEALYYKLFSIPRAEIMLVASLFAALLLSLLDASLLYLWALVFAVSLAALKVAKLKFDLKRISFLAIFITTLSTPAVVLKGNATASAFVLFITYYFCSERKALSVPLASLPYIALSPQISTLIGLLISTLLFLLYIRILDVKVGVVRIRNFVEKFVLFWLTSNPKFMEEFLEDSADDFEGRVRCLAVNEARLVQTDFHPGPFRNVGGAMLVEKLSDGGIYLHSPTSHARNPVSAEEVEKIVSAVRCSEKALTPQKPFKVESENFEAYCFPFAETRMVFVSGKRHIDDFIINSESFVVDCHNAYEENYDPDEGEVGEIARLVKVAEERTSEPSNAKSAFVRVDAETDSLCGYAAAVLLDYGEERYAIVVFDANNVDLRFRRHVEKLFGEMGYTAVVASTDNHAKTGMRAKLAYKPAGQDERDWEVAEKLANCCREAELKDAVFSYGERRVKVKVMGEKLLRDAEVAVERRAKGLIATFLAFAATNYLLSTMLRFIA</sequence>
<accession>A0A075WHM0</accession>
<feature type="domain" description="DUF2070" evidence="2">
    <location>
        <begin position="5"/>
        <end position="491"/>
    </location>
</feature>
<organism evidence="3 4">
    <name type="scientific">Archaeoglobus fulgidus DSM 8774</name>
    <dbReference type="NCBI Taxonomy" id="1344584"/>
    <lineage>
        <taxon>Archaea</taxon>
        <taxon>Methanobacteriati</taxon>
        <taxon>Methanobacteriota</taxon>
        <taxon>Archaeoglobi</taxon>
        <taxon>Archaeoglobales</taxon>
        <taxon>Archaeoglobaceae</taxon>
        <taxon>Archaeoglobus</taxon>
    </lineage>
</organism>
<dbReference type="Proteomes" id="UP000028501">
    <property type="component" value="Chromosome"/>
</dbReference>
<reference evidence="3 4" key="1">
    <citation type="submission" date="2013-07" db="EMBL/GenBank/DDBJ databases">
        <title>Genome of Archaeoglobus fulgidus.</title>
        <authorList>
            <person name="Fiebig A."/>
            <person name="Birkeland N.-K."/>
        </authorList>
    </citation>
    <scope>NUCLEOTIDE SEQUENCE [LARGE SCALE GENOMIC DNA]</scope>
    <source>
        <strain evidence="3 4">DSM 8774</strain>
    </source>
</reference>
<dbReference type="InterPro" id="IPR019204">
    <property type="entry name" value="DUF2070_membrane"/>
</dbReference>
<dbReference type="RefSeq" id="WP_010877721.1">
    <property type="nucleotide sequence ID" value="NZ_CP006577.1"/>
</dbReference>